<dbReference type="PANTHER" id="PTHR46417:SF1">
    <property type="entry name" value="TRNA (GUANINE-N(1)-)-METHYLTRANSFERASE"/>
    <property type="match status" value="1"/>
</dbReference>
<evidence type="ECO:0000256" key="2">
    <source>
        <dbReference type="ARBA" id="ARBA00004496"/>
    </source>
</evidence>
<evidence type="ECO:0000256" key="8">
    <source>
        <dbReference type="ARBA" id="ARBA00022603"/>
    </source>
</evidence>
<accession>A0A5C5VH63</accession>
<sequence length="247" mass="27501">MRFDVLTLFPEIFSGYLSQSLLKLAIDRGLVRVDLHNIRDWAKGKHRPVDDRPFGGGPGMVLKPEPVVECVEAVQAMGAGGEPGPASPGRLILLTPQGRRFDQRVAEELAVSDRLLLLCGRYEGFDQRIYDLLSPEELSVGDFVLNGGEVAAMTIIDAVVRLLPGVLGDENSSIEDSFSRGNRLLEHAQYTRPREYRGLAVPEVLLGGNHPDIADWRQRDSLDRTRARRQDLLELGDDDRRPDPPQD</sequence>
<name>A0A5C5VH63_9BACT</name>
<evidence type="ECO:0000256" key="5">
    <source>
        <dbReference type="ARBA" id="ARBA00012807"/>
    </source>
</evidence>
<dbReference type="PANTHER" id="PTHR46417">
    <property type="entry name" value="TRNA (GUANINE-N(1)-)-METHYLTRANSFERASE"/>
    <property type="match status" value="1"/>
</dbReference>
<dbReference type="PIRSF" id="PIRSF000386">
    <property type="entry name" value="tRNA_mtase"/>
    <property type="match status" value="1"/>
</dbReference>
<keyword evidence="9 15" id="KW-0808">Transferase</keyword>
<dbReference type="NCBIfam" id="TIGR00088">
    <property type="entry name" value="trmD"/>
    <property type="match status" value="1"/>
</dbReference>
<keyword evidence="21" id="KW-1185">Reference proteome</keyword>
<feature type="binding site" evidence="15 16">
    <location>
        <position position="120"/>
    </location>
    <ligand>
        <name>S-adenosyl-L-methionine</name>
        <dbReference type="ChEBI" id="CHEBI:59789"/>
    </ligand>
</feature>
<protein>
    <recommendedName>
        <fullName evidence="6 15">tRNA (guanine-N(1)-)-methyltransferase</fullName>
        <ecNumber evidence="5 15">2.1.1.228</ecNumber>
    </recommendedName>
    <alternativeName>
        <fullName evidence="12 15">M1G-methyltransferase</fullName>
    </alternativeName>
    <alternativeName>
        <fullName evidence="13 15">tRNA [GM37] methyltransferase</fullName>
    </alternativeName>
</protein>
<evidence type="ECO:0000256" key="6">
    <source>
        <dbReference type="ARBA" id="ARBA00014679"/>
    </source>
</evidence>
<evidence type="ECO:0000313" key="21">
    <source>
        <dbReference type="Proteomes" id="UP000316714"/>
    </source>
</evidence>
<dbReference type="GO" id="GO:0005829">
    <property type="term" value="C:cytosol"/>
    <property type="evidence" value="ECO:0007669"/>
    <property type="project" value="TreeGrafter"/>
</dbReference>
<evidence type="ECO:0000256" key="13">
    <source>
        <dbReference type="ARBA" id="ARBA00033392"/>
    </source>
</evidence>
<dbReference type="EMBL" id="SIHJ01000001">
    <property type="protein sequence ID" value="TWT37948.1"/>
    <property type="molecule type" value="Genomic_DNA"/>
</dbReference>
<evidence type="ECO:0000256" key="4">
    <source>
        <dbReference type="ARBA" id="ARBA00011738"/>
    </source>
</evidence>
<proteinExistence type="inferred from homology"/>
<dbReference type="CDD" id="cd18080">
    <property type="entry name" value="TrmD-like"/>
    <property type="match status" value="1"/>
</dbReference>
<feature type="binding site" evidence="15 16">
    <location>
        <begin position="140"/>
        <end position="145"/>
    </location>
    <ligand>
        <name>S-adenosyl-L-methionine</name>
        <dbReference type="ChEBI" id="CHEBI:59789"/>
    </ligand>
</feature>
<evidence type="ECO:0000256" key="14">
    <source>
        <dbReference type="ARBA" id="ARBA00047783"/>
    </source>
</evidence>
<evidence type="ECO:0000256" key="12">
    <source>
        <dbReference type="ARBA" id="ARBA00029736"/>
    </source>
</evidence>
<evidence type="ECO:0000256" key="10">
    <source>
        <dbReference type="ARBA" id="ARBA00022691"/>
    </source>
</evidence>
<evidence type="ECO:0000256" key="16">
    <source>
        <dbReference type="PIRSR" id="PIRSR000386-1"/>
    </source>
</evidence>
<evidence type="ECO:0000256" key="1">
    <source>
        <dbReference type="ARBA" id="ARBA00002634"/>
    </source>
</evidence>
<evidence type="ECO:0000313" key="20">
    <source>
        <dbReference type="EMBL" id="TWT37948.1"/>
    </source>
</evidence>
<evidence type="ECO:0000256" key="11">
    <source>
        <dbReference type="ARBA" id="ARBA00022694"/>
    </source>
</evidence>
<dbReference type="Pfam" id="PF01746">
    <property type="entry name" value="tRNA_m1G_MT"/>
    <property type="match status" value="1"/>
</dbReference>
<dbReference type="OrthoDB" id="9807416at2"/>
<dbReference type="InterPro" id="IPR029028">
    <property type="entry name" value="Alpha/beta_knot_MTases"/>
</dbReference>
<comment type="similarity">
    <text evidence="3 15 17">Belongs to the RNA methyltransferase TrmD family.</text>
</comment>
<keyword evidence="8 15" id="KW-0489">Methyltransferase</keyword>
<dbReference type="InterPro" id="IPR029026">
    <property type="entry name" value="tRNA_m1G_MTases_N"/>
</dbReference>
<comment type="subcellular location">
    <subcellularLocation>
        <location evidence="2 15 17">Cytoplasm</location>
    </subcellularLocation>
</comment>
<keyword evidence="7 15" id="KW-0963">Cytoplasm</keyword>
<evidence type="ECO:0000256" key="18">
    <source>
        <dbReference type="SAM" id="MobiDB-lite"/>
    </source>
</evidence>
<dbReference type="NCBIfam" id="NF000648">
    <property type="entry name" value="PRK00026.1"/>
    <property type="match status" value="1"/>
</dbReference>
<dbReference type="HAMAP" id="MF_00605">
    <property type="entry name" value="TrmD"/>
    <property type="match status" value="1"/>
</dbReference>
<dbReference type="GO" id="GO:0002939">
    <property type="term" value="P:tRNA N1-guanine methylation"/>
    <property type="evidence" value="ECO:0007669"/>
    <property type="project" value="TreeGrafter"/>
</dbReference>
<dbReference type="Gene3D" id="1.10.1270.20">
    <property type="entry name" value="tRNA(m1g37)methyltransferase, domain 2"/>
    <property type="match status" value="1"/>
</dbReference>
<keyword evidence="10 15" id="KW-0949">S-adenosyl-L-methionine</keyword>
<evidence type="ECO:0000256" key="15">
    <source>
        <dbReference type="HAMAP-Rule" id="MF_00605"/>
    </source>
</evidence>
<dbReference type="RefSeq" id="WP_146565246.1">
    <property type="nucleotide sequence ID" value="NZ_SIHJ01000001.1"/>
</dbReference>
<dbReference type="InterPro" id="IPR002649">
    <property type="entry name" value="tRNA_m1G_MeTrfase_TrmD"/>
</dbReference>
<keyword evidence="11 15" id="KW-0819">tRNA processing</keyword>
<evidence type="ECO:0000259" key="19">
    <source>
        <dbReference type="Pfam" id="PF01746"/>
    </source>
</evidence>
<comment type="function">
    <text evidence="1 15 17">Specifically methylates guanosine-37 in various tRNAs.</text>
</comment>
<gene>
    <name evidence="15 20" type="primary">trmD</name>
    <name evidence="20" type="ORF">KOR34_29140</name>
</gene>
<dbReference type="EC" id="2.1.1.228" evidence="5 15"/>
<dbReference type="FunFam" id="3.40.1280.10:FF:000001">
    <property type="entry name" value="tRNA (guanine-N(1)-)-methyltransferase"/>
    <property type="match status" value="1"/>
</dbReference>
<dbReference type="SUPFAM" id="SSF75217">
    <property type="entry name" value="alpha/beta knot"/>
    <property type="match status" value="1"/>
</dbReference>
<feature type="domain" description="tRNA methyltransferase TRMD/TRM10-type" evidence="19">
    <location>
        <begin position="1"/>
        <end position="234"/>
    </location>
</feature>
<comment type="subunit">
    <text evidence="4 15 17">Homodimer.</text>
</comment>
<feature type="region of interest" description="Disordered" evidence="18">
    <location>
        <begin position="228"/>
        <end position="247"/>
    </location>
</feature>
<dbReference type="GO" id="GO:0052906">
    <property type="term" value="F:tRNA (guanine(37)-N1)-methyltransferase activity"/>
    <property type="evidence" value="ECO:0007669"/>
    <property type="project" value="UniProtKB-UniRule"/>
</dbReference>
<comment type="caution">
    <text evidence="20">The sequence shown here is derived from an EMBL/GenBank/DDBJ whole genome shotgun (WGS) entry which is preliminary data.</text>
</comment>
<dbReference type="Gene3D" id="3.40.1280.10">
    <property type="match status" value="1"/>
</dbReference>
<evidence type="ECO:0000256" key="7">
    <source>
        <dbReference type="ARBA" id="ARBA00022490"/>
    </source>
</evidence>
<comment type="catalytic activity">
    <reaction evidence="14 15 17">
        <text>guanosine(37) in tRNA + S-adenosyl-L-methionine = N(1)-methylguanosine(37) in tRNA + S-adenosyl-L-homocysteine + H(+)</text>
        <dbReference type="Rhea" id="RHEA:36899"/>
        <dbReference type="Rhea" id="RHEA-COMP:10145"/>
        <dbReference type="Rhea" id="RHEA-COMP:10147"/>
        <dbReference type="ChEBI" id="CHEBI:15378"/>
        <dbReference type="ChEBI" id="CHEBI:57856"/>
        <dbReference type="ChEBI" id="CHEBI:59789"/>
        <dbReference type="ChEBI" id="CHEBI:73542"/>
        <dbReference type="ChEBI" id="CHEBI:74269"/>
        <dbReference type="EC" id="2.1.1.228"/>
    </reaction>
</comment>
<organism evidence="20 21">
    <name type="scientific">Posidoniimonas corsicana</name>
    <dbReference type="NCBI Taxonomy" id="1938618"/>
    <lineage>
        <taxon>Bacteria</taxon>
        <taxon>Pseudomonadati</taxon>
        <taxon>Planctomycetota</taxon>
        <taxon>Planctomycetia</taxon>
        <taxon>Pirellulales</taxon>
        <taxon>Lacipirellulaceae</taxon>
        <taxon>Posidoniimonas</taxon>
    </lineage>
</organism>
<dbReference type="AlphaFoldDB" id="A0A5C5VH63"/>
<evidence type="ECO:0000256" key="9">
    <source>
        <dbReference type="ARBA" id="ARBA00022679"/>
    </source>
</evidence>
<evidence type="ECO:0000256" key="17">
    <source>
        <dbReference type="RuleBase" id="RU003464"/>
    </source>
</evidence>
<evidence type="ECO:0000256" key="3">
    <source>
        <dbReference type="ARBA" id="ARBA00007630"/>
    </source>
</evidence>
<dbReference type="InterPro" id="IPR023148">
    <property type="entry name" value="tRNA_m1G_MeTrfase_C_sf"/>
</dbReference>
<dbReference type="InterPro" id="IPR016009">
    <property type="entry name" value="tRNA_MeTrfase_TRMD/TRM10"/>
</dbReference>
<dbReference type="Proteomes" id="UP000316714">
    <property type="component" value="Unassembled WGS sequence"/>
</dbReference>
<reference evidence="20 21" key="1">
    <citation type="submission" date="2019-02" db="EMBL/GenBank/DDBJ databases">
        <title>Deep-cultivation of Planctomycetes and their phenomic and genomic characterization uncovers novel biology.</title>
        <authorList>
            <person name="Wiegand S."/>
            <person name="Jogler M."/>
            <person name="Boedeker C."/>
            <person name="Pinto D."/>
            <person name="Vollmers J."/>
            <person name="Rivas-Marin E."/>
            <person name="Kohn T."/>
            <person name="Peeters S.H."/>
            <person name="Heuer A."/>
            <person name="Rast P."/>
            <person name="Oberbeckmann S."/>
            <person name="Bunk B."/>
            <person name="Jeske O."/>
            <person name="Meyerdierks A."/>
            <person name="Storesund J.E."/>
            <person name="Kallscheuer N."/>
            <person name="Luecker S."/>
            <person name="Lage O.M."/>
            <person name="Pohl T."/>
            <person name="Merkel B.J."/>
            <person name="Hornburger P."/>
            <person name="Mueller R.-W."/>
            <person name="Bruemmer F."/>
            <person name="Labrenz M."/>
            <person name="Spormann A.M."/>
            <person name="Op Den Camp H."/>
            <person name="Overmann J."/>
            <person name="Amann R."/>
            <person name="Jetten M.S.M."/>
            <person name="Mascher T."/>
            <person name="Medema M.H."/>
            <person name="Devos D.P."/>
            <person name="Kaster A.-K."/>
            <person name="Ovreas L."/>
            <person name="Rohde M."/>
            <person name="Galperin M.Y."/>
            <person name="Jogler C."/>
        </authorList>
    </citation>
    <scope>NUCLEOTIDE SEQUENCE [LARGE SCALE GENOMIC DNA]</scope>
    <source>
        <strain evidence="20 21">KOR34</strain>
    </source>
</reference>